<dbReference type="Gene3D" id="3.40.50.1820">
    <property type="entry name" value="alpha/beta hydrolase"/>
    <property type="match status" value="1"/>
</dbReference>
<sequence>MHRLPEQGQKGTTDTSGCELTTPAKPHPMNTRMPHWAQKPKPGAWLRGTLCAFTFLISPLGKFVPRRFANHTSADRLEHGLVIILPGIDSFSFLNLGTACGLLDGGVRSAIRTIDWTTGWDFLFLYHLRGDRRNWKVAQFIADEIRNYQSRYPGRPVTLVGHSGGGGMALRILELLGPQSRISAAVLIAPAVSTQYDLTRARQGVTHGIWHFYSPLDVFFVGAGTILLGTFDGKYSPCSGMLGFQHPSASQGDGAPFHQVAYDWSFTRWFHTGGHLSCVNRVFVEAMIAPLIKRFEQAV</sequence>
<feature type="region of interest" description="Disordered" evidence="1">
    <location>
        <begin position="1"/>
        <end position="37"/>
    </location>
</feature>
<evidence type="ECO:0000313" key="4">
    <source>
        <dbReference type="Proteomes" id="UP000094828"/>
    </source>
</evidence>
<organism evidence="3 4">
    <name type="scientific">Planctopirus hydrillae</name>
    <dbReference type="NCBI Taxonomy" id="1841610"/>
    <lineage>
        <taxon>Bacteria</taxon>
        <taxon>Pseudomonadati</taxon>
        <taxon>Planctomycetota</taxon>
        <taxon>Planctomycetia</taxon>
        <taxon>Planctomycetales</taxon>
        <taxon>Planctomycetaceae</taxon>
        <taxon>Planctopirus</taxon>
    </lineage>
</organism>
<keyword evidence="4" id="KW-1185">Reference proteome</keyword>
<protein>
    <recommendedName>
        <fullName evidence="2">Serine aminopeptidase S33 domain-containing protein</fullName>
    </recommendedName>
</protein>
<gene>
    <name evidence="3" type="ORF">A6X21_16845</name>
</gene>
<feature type="compositionally biased region" description="Polar residues" evidence="1">
    <location>
        <begin position="9"/>
        <end position="19"/>
    </location>
</feature>
<dbReference type="EMBL" id="LYDR01000033">
    <property type="protein sequence ID" value="ODA35480.1"/>
    <property type="molecule type" value="Genomic_DNA"/>
</dbReference>
<accession>A0A1C3EQF4</accession>
<evidence type="ECO:0000313" key="3">
    <source>
        <dbReference type="EMBL" id="ODA35480.1"/>
    </source>
</evidence>
<dbReference type="RefSeq" id="WP_068845969.1">
    <property type="nucleotide sequence ID" value="NZ_LYDR01000033.1"/>
</dbReference>
<dbReference type="SUPFAM" id="SSF53474">
    <property type="entry name" value="alpha/beta-Hydrolases"/>
    <property type="match status" value="1"/>
</dbReference>
<reference evidence="3 4" key="1">
    <citation type="submission" date="2016-05" db="EMBL/GenBank/DDBJ databases">
        <title>Genomic and physiological characterization of Planctopirus sp. isolated from fresh water lake.</title>
        <authorList>
            <person name="Subhash Y."/>
            <person name="Ramana C."/>
        </authorList>
    </citation>
    <scope>NUCLEOTIDE SEQUENCE [LARGE SCALE GENOMIC DNA]</scope>
    <source>
        <strain evidence="3 4">JC280</strain>
    </source>
</reference>
<feature type="domain" description="Serine aminopeptidase S33" evidence="2">
    <location>
        <begin position="145"/>
        <end position="198"/>
    </location>
</feature>
<dbReference type="InterPro" id="IPR029058">
    <property type="entry name" value="AB_hydrolase_fold"/>
</dbReference>
<proteinExistence type="predicted"/>
<dbReference type="Proteomes" id="UP000094828">
    <property type="component" value="Unassembled WGS sequence"/>
</dbReference>
<dbReference type="Pfam" id="PF12146">
    <property type="entry name" value="Hydrolase_4"/>
    <property type="match status" value="1"/>
</dbReference>
<dbReference type="InterPro" id="IPR022742">
    <property type="entry name" value="Hydrolase_4"/>
</dbReference>
<name>A0A1C3EQF4_9PLAN</name>
<evidence type="ECO:0000256" key="1">
    <source>
        <dbReference type="SAM" id="MobiDB-lite"/>
    </source>
</evidence>
<evidence type="ECO:0000259" key="2">
    <source>
        <dbReference type="Pfam" id="PF12146"/>
    </source>
</evidence>
<dbReference type="AlphaFoldDB" id="A0A1C3EQF4"/>
<dbReference type="OrthoDB" id="210058at2"/>
<comment type="caution">
    <text evidence="3">The sequence shown here is derived from an EMBL/GenBank/DDBJ whole genome shotgun (WGS) entry which is preliminary data.</text>
</comment>
<dbReference type="STRING" id="1841610.A6X21_16845"/>